<dbReference type="Pfam" id="PF23240">
    <property type="entry name" value="HAT_PRP39_N"/>
    <property type="match status" value="1"/>
</dbReference>
<dbReference type="Proteomes" id="UP000626092">
    <property type="component" value="Unassembled WGS sequence"/>
</dbReference>
<accession>A0A834GZR8</accession>
<reference evidence="7" key="1">
    <citation type="submission" date="2019-11" db="EMBL/GenBank/DDBJ databases">
        <authorList>
            <person name="Liu Y."/>
            <person name="Hou J."/>
            <person name="Li T.-Q."/>
            <person name="Guan C.-H."/>
            <person name="Wu X."/>
            <person name="Wu H.-Z."/>
            <person name="Ling F."/>
            <person name="Zhang R."/>
            <person name="Shi X.-G."/>
            <person name="Ren J.-P."/>
            <person name="Chen E.-F."/>
            <person name="Sun J.-M."/>
        </authorList>
    </citation>
    <scope>NUCLEOTIDE SEQUENCE</scope>
    <source>
        <strain evidence="7">Adult_tree_wgs_1</strain>
        <tissue evidence="7">Leaves</tissue>
    </source>
</reference>
<dbReference type="InterPro" id="IPR008909">
    <property type="entry name" value="DALR_anticod-bd"/>
</dbReference>
<dbReference type="PANTHER" id="PTHR11246:SF1">
    <property type="entry name" value="PRE-MRNA-PROCESSING FACTOR 6"/>
    <property type="match status" value="1"/>
</dbReference>
<dbReference type="InterPro" id="IPR009080">
    <property type="entry name" value="tRNAsynth_Ia_anticodon-bd"/>
</dbReference>
<dbReference type="GO" id="GO:2000636">
    <property type="term" value="P:positive regulation of primary miRNA processing"/>
    <property type="evidence" value="ECO:0007669"/>
    <property type="project" value="TreeGrafter"/>
</dbReference>
<proteinExistence type="predicted"/>
<dbReference type="InterPro" id="IPR010491">
    <property type="entry name" value="PRP1_N"/>
</dbReference>
<dbReference type="GO" id="GO:0071013">
    <property type="term" value="C:catalytic step 2 spliceosome"/>
    <property type="evidence" value="ECO:0007669"/>
    <property type="project" value="TreeGrafter"/>
</dbReference>
<evidence type="ECO:0000256" key="4">
    <source>
        <dbReference type="ARBA" id="ARBA00023187"/>
    </source>
</evidence>
<dbReference type="SUPFAM" id="SSF47323">
    <property type="entry name" value="Anticodon-binding domain of a subclass of class I aminoacyl-tRNA synthetases"/>
    <property type="match status" value="1"/>
</dbReference>
<dbReference type="FunFam" id="1.25.40.10:FF:000256">
    <property type="entry name" value="Probable pre-mRNA splicing factor prp1"/>
    <property type="match status" value="1"/>
</dbReference>
<dbReference type="SMART" id="SM00836">
    <property type="entry name" value="DALR_1"/>
    <property type="match status" value="1"/>
</dbReference>
<dbReference type="FunFam" id="1.25.40.10:FF:000384">
    <property type="entry name" value="Probable pre-mRNA splicing factor prp1"/>
    <property type="match status" value="1"/>
</dbReference>
<evidence type="ECO:0000256" key="3">
    <source>
        <dbReference type="ARBA" id="ARBA00022737"/>
    </source>
</evidence>
<dbReference type="GO" id="GO:0004814">
    <property type="term" value="F:arginine-tRNA ligase activity"/>
    <property type="evidence" value="ECO:0007669"/>
    <property type="project" value="InterPro"/>
</dbReference>
<keyword evidence="3" id="KW-0677">Repeat</keyword>
<keyword evidence="5" id="KW-0539">Nucleus</keyword>
<evidence type="ECO:0000313" key="8">
    <source>
        <dbReference type="Proteomes" id="UP000626092"/>
    </source>
</evidence>
<sequence>MVTSCRYHEVGKDWLRIRRRKGPETAEGREWCGRRRNVMRLADREQSPGAAKENIDAGRPGWIARHHVDFGFRPHLGPVQPRANLEFLNAIPPPNYVGGLGRGATGFTTRSDIGPARVAPDRPAAAIARVGCGRGRGTGGEEEEENEDVYDNESQRFEGNDVGLLNALAKYDKEDEEWDAVEERLDSRKERSEARLKRKIEEYRASNPTITEQFADLKKELHTMSPSQWESIPESTHSCRNKKRRRFESYVPVPDTLLEKARQEQAHVTAFDPKSWASEELGSRRDRDPWGLTVVDPKGYLTDLNSMKLTSGAEISGFKKERMVLKSLMQAEPKEPLGWIAAARLEECAGKIRAARQLITKGCEVCPENEDVWIEACRLSRPEEAKAVIARGVKAIPNSVELWMQAAKLEREDENKSRVLRRGLDHVPGSVRLWKAVVELAQEEDARLLLMRAVECCPLHVELWLALARLETYDGAKKVLNQVRFSLPKEPAIWITAAKLEEVNGNNARVGKIIENGIRVLRMVGVVIDREAWMKEAEAAERAGSVATCQAIVHNTIGVGVEDEDRKRTWVADAEECEKRGSIETARAICAHALTIFLTKKSIWLKAAQLEKTYGARESLDALLRKAVTYMPQAEVLWLMGAKEKWLAGDVPSARAILQEAYAAIPYSEEIWLAAFKLEFENHEPERARMLLAKARERGGTERVWMKSAIVERESENTDEERRLLDDGLKRFPSFFKLWLMLGQLEERLGYLDRAKEVYELGLKHCSCCVPLWLSLTKLEEKMNGLSKARAVLTMARKKNGQSPELWLAALRAESRHGSRKEADILMAKALQVCPNSGILWAASIEMVPRPQRKTKIMDAHKRCYHDPHVIAAIAKLFWHDRKVDKARSWLNRAVTLGPDIGDFWALFYKFEIQYGTEETRADILKRCIAADPKHGEKWQALSKVVENSHQPTEAVLKKVVVALGKEETSAEAVHGLQKAQPAEPVDYNKRCPLCKIPVLPFKLNGRARMGAQQWSNAQDSLLGLEKINVASIEDIVREELTAIKTYELSFLLPCLPHLKMRTLQAKNSCPQLIAGVATVCLSPKRTRNVTVLSHGFGNTFFLMLQTSRAYSNLVICIFLLCSCARSLSFVSNKPFAYLILRKWSSKSLFILETCWTDILMFSVYYQEVYFYAINTNGQALLQSAAKKPLQIGELFTHGLALTGALVLEHPNERALGLHLLQFAEIVEEACTNLLPNVLCEYLCNLSGHFTTFYTNCQVVGSEQETSRLLLCEATAEVMRKCFYLLGIRPVYKI</sequence>
<keyword evidence="2" id="KW-0507">mRNA processing</keyword>
<dbReference type="InterPro" id="IPR003107">
    <property type="entry name" value="HAT"/>
</dbReference>
<keyword evidence="4" id="KW-0508">mRNA splicing</keyword>
<dbReference type="InterPro" id="IPR011990">
    <property type="entry name" value="TPR-like_helical_dom_sf"/>
</dbReference>
<protein>
    <recommendedName>
        <fullName evidence="6">DALR anticodon binding domain-containing protein</fullName>
    </recommendedName>
</protein>
<dbReference type="OrthoDB" id="440128at2759"/>
<dbReference type="InterPro" id="IPR045075">
    <property type="entry name" value="Syf1-like"/>
</dbReference>
<dbReference type="Pfam" id="PF06424">
    <property type="entry name" value="PRP1_N"/>
    <property type="match status" value="1"/>
</dbReference>
<dbReference type="SUPFAM" id="SSF48452">
    <property type="entry name" value="TPR-like"/>
    <property type="match status" value="4"/>
</dbReference>
<evidence type="ECO:0000313" key="7">
    <source>
        <dbReference type="EMBL" id="KAF7142803.1"/>
    </source>
</evidence>
<comment type="caution">
    <text evidence="7">The sequence shown here is derived from an EMBL/GenBank/DDBJ whole genome shotgun (WGS) entry which is preliminary data.</text>
</comment>
<evidence type="ECO:0000256" key="2">
    <source>
        <dbReference type="ARBA" id="ARBA00022664"/>
    </source>
</evidence>
<dbReference type="PANTHER" id="PTHR11246">
    <property type="entry name" value="PRE-MRNA SPLICING FACTOR"/>
    <property type="match status" value="1"/>
</dbReference>
<dbReference type="EMBL" id="WJXA01000005">
    <property type="protein sequence ID" value="KAF7142803.1"/>
    <property type="molecule type" value="Genomic_DNA"/>
</dbReference>
<dbReference type="GO" id="GO:0005524">
    <property type="term" value="F:ATP binding"/>
    <property type="evidence" value="ECO:0007669"/>
    <property type="project" value="InterPro"/>
</dbReference>
<organism evidence="7 8">
    <name type="scientific">Rhododendron simsii</name>
    <name type="common">Sims's rhododendron</name>
    <dbReference type="NCBI Taxonomy" id="118357"/>
    <lineage>
        <taxon>Eukaryota</taxon>
        <taxon>Viridiplantae</taxon>
        <taxon>Streptophyta</taxon>
        <taxon>Embryophyta</taxon>
        <taxon>Tracheophyta</taxon>
        <taxon>Spermatophyta</taxon>
        <taxon>Magnoliopsida</taxon>
        <taxon>eudicotyledons</taxon>
        <taxon>Gunneridae</taxon>
        <taxon>Pentapetalae</taxon>
        <taxon>asterids</taxon>
        <taxon>Ericales</taxon>
        <taxon>Ericaceae</taxon>
        <taxon>Ericoideae</taxon>
        <taxon>Rhodoreae</taxon>
        <taxon>Rhododendron</taxon>
    </lineage>
</organism>
<gene>
    <name evidence="7" type="ORF">RHSIM_Rhsim05G0041700</name>
</gene>
<dbReference type="GO" id="GO:0000244">
    <property type="term" value="P:spliceosomal tri-snRNP complex assembly"/>
    <property type="evidence" value="ECO:0007669"/>
    <property type="project" value="TreeGrafter"/>
</dbReference>
<evidence type="ECO:0000256" key="5">
    <source>
        <dbReference type="ARBA" id="ARBA00023242"/>
    </source>
</evidence>
<feature type="domain" description="DALR anticodon binding" evidence="6">
    <location>
        <begin position="1182"/>
        <end position="1294"/>
    </location>
</feature>
<dbReference type="Gene3D" id="1.25.40.10">
    <property type="entry name" value="Tetratricopeptide repeat domain"/>
    <property type="match status" value="4"/>
</dbReference>
<comment type="subcellular location">
    <subcellularLocation>
        <location evidence="1">Nucleus</location>
    </subcellularLocation>
</comment>
<evidence type="ECO:0000256" key="1">
    <source>
        <dbReference type="ARBA" id="ARBA00004123"/>
    </source>
</evidence>
<keyword evidence="8" id="KW-1185">Reference proteome</keyword>
<dbReference type="Gene3D" id="1.10.730.10">
    <property type="entry name" value="Isoleucyl-tRNA Synthetase, Domain 1"/>
    <property type="match status" value="1"/>
</dbReference>
<dbReference type="Pfam" id="PF05746">
    <property type="entry name" value="DALR_1"/>
    <property type="match status" value="1"/>
</dbReference>
<dbReference type="FunFam" id="1.25.40.10:FF:000649">
    <property type="entry name" value="mRNA splicing factor (Prp1/Zer1), putative"/>
    <property type="match status" value="1"/>
</dbReference>
<evidence type="ECO:0000259" key="6">
    <source>
        <dbReference type="SMART" id="SM00836"/>
    </source>
</evidence>
<dbReference type="SMART" id="SM00386">
    <property type="entry name" value="HAT"/>
    <property type="match status" value="13"/>
</dbReference>
<name>A0A834GZR8_RHOSS</name>
<dbReference type="GO" id="GO:0080188">
    <property type="term" value="P:gene silencing by siRNA-directed DNA methylation"/>
    <property type="evidence" value="ECO:0007669"/>
    <property type="project" value="TreeGrafter"/>
</dbReference>
<dbReference type="GO" id="GO:0006420">
    <property type="term" value="P:arginyl-tRNA aminoacylation"/>
    <property type="evidence" value="ECO:0007669"/>
    <property type="project" value="InterPro"/>
</dbReference>
<dbReference type="GO" id="GO:0046540">
    <property type="term" value="C:U4/U6 x U5 tri-snRNP complex"/>
    <property type="evidence" value="ECO:0007669"/>
    <property type="project" value="TreeGrafter"/>
</dbReference>